<organism evidence="1 2">
    <name type="scientific">Caballeronia glathei</name>
    <dbReference type="NCBI Taxonomy" id="60547"/>
    <lineage>
        <taxon>Bacteria</taxon>
        <taxon>Pseudomonadati</taxon>
        <taxon>Pseudomonadota</taxon>
        <taxon>Betaproteobacteria</taxon>
        <taxon>Burkholderiales</taxon>
        <taxon>Burkholderiaceae</taxon>
        <taxon>Caballeronia</taxon>
    </lineage>
</organism>
<accession>A0A069PHX8</accession>
<evidence type="ECO:0008006" key="3">
    <source>
        <dbReference type="Google" id="ProtNLM"/>
    </source>
</evidence>
<sequence length="61" mass="6940">MYKKGVVIEIQFPPERLNDAAGDPYWIDLTLDEARRLHAQLAARLEGDARANQPLDTFSIE</sequence>
<keyword evidence="2" id="KW-1185">Reference proteome</keyword>
<dbReference type="AlphaFoldDB" id="A0A069PHX8"/>
<comment type="caution">
    <text evidence="1">The sequence shown here is derived from an EMBL/GenBank/DDBJ whole genome shotgun (WGS) entry which is preliminary data.</text>
</comment>
<dbReference type="EMBL" id="JFHC01000057">
    <property type="protein sequence ID" value="KDR39504.1"/>
    <property type="molecule type" value="Genomic_DNA"/>
</dbReference>
<proteinExistence type="predicted"/>
<gene>
    <name evidence="1" type="ORF">BG61_31435</name>
</gene>
<dbReference type="RefSeq" id="WP_035937069.1">
    <property type="nucleotide sequence ID" value="NZ_CADFFX010000030.1"/>
</dbReference>
<dbReference type="STRING" id="60547.GCA_000751215_05120"/>
<dbReference type="Proteomes" id="UP000027466">
    <property type="component" value="Unassembled WGS sequence"/>
</dbReference>
<reference evidence="1 2" key="1">
    <citation type="submission" date="2014-03" db="EMBL/GenBank/DDBJ databases">
        <title>Draft Genome Sequences of Four Burkholderia Strains.</title>
        <authorList>
            <person name="Liu X.Y."/>
            <person name="Li C.X."/>
            <person name="Xu J.H."/>
        </authorList>
    </citation>
    <scope>NUCLEOTIDE SEQUENCE [LARGE SCALE GENOMIC DNA]</scope>
    <source>
        <strain evidence="1 2">DSM 50014</strain>
    </source>
</reference>
<evidence type="ECO:0000313" key="2">
    <source>
        <dbReference type="Proteomes" id="UP000027466"/>
    </source>
</evidence>
<protein>
    <recommendedName>
        <fullName evidence="3">Rubredoxin</fullName>
    </recommendedName>
</protein>
<evidence type="ECO:0000313" key="1">
    <source>
        <dbReference type="EMBL" id="KDR39504.1"/>
    </source>
</evidence>
<name>A0A069PHX8_9BURK</name>